<dbReference type="Proteomes" id="UP000265520">
    <property type="component" value="Unassembled WGS sequence"/>
</dbReference>
<comment type="caution">
    <text evidence="2">The sequence shown here is derived from an EMBL/GenBank/DDBJ whole genome shotgun (WGS) entry which is preliminary data.</text>
</comment>
<evidence type="ECO:0000313" key="3">
    <source>
        <dbReference type="Proteomes" id="UP000265520"/>
    </source>
</evidence>
<keyword evidence="3" id="KW-1185">Reference proteome</keyword>
<name>A0A392TQ43_9FABA</name>
<protein>
    <submittedName>
        <fullName evidence="2">Uncharacterized protein</fullName>
    </submittedName>
</protein>
<sequence>SNGVELERGTAGGGDPAERDGGHDGFPRVNRTKS</sequence>
<feature type="compositionally biased region" description="Basic and acidic residues" evidence="1">
    <location>
        <begin position="16"/>
        <end position="26"/>
    </location>
</feature>
<proteinExistence type="predicted"/>
<dbReference type="EMBL" id="LXQA010620687">
    <property type="protein sequence ID" value="MCI62547.1"/>
    <property type="molecule type" value="Genomic_DNA"/>
</dbReference>
<evidence type="ECO:0000313" key="2">
    <source>
        <dbReference type="EMBL" id="MCI62547.1"/>
    </source>
</evidence>
<evidence type="ECO:0000256" key="1">
    <source>
        <dbReference type="SAM" id="MobiDB-lite"/>
    </source>
</evidence>
<feature type="non-terminal residue" evidence="2">
    <location>
        <position position="1"/>
    </location>
</feature>
<reference evidence="2 3" key="1">
    <citation type="journal article" date="2018" name="Front. Plant Sci.">
        <title>Red Clover (Trifolium pratense) and Zigzag Clover (T. medium) - A Picture of Genomic Similarities and Differences.</title>
        <authorList>
            <person name="Dluhosova J."/>
            <person name="Istvanek J."/>
            <person name="Nedelnik J."/>
            <person name="Repkova J."/>
        </authorList>
    </citation>
    <scope>NUCLEOTIDE SEQUENCE [LARGE SCALE GENOMIC DNA]</scope>
    <source>
        <strain evidence="3">cv. 10/8</strain>
        <tissue evidence="2">Leaf</tissue>
    </source>
</reference>
<dbReference type="AlphaFoldDB" id="A0A392TQ43"/>
<feature type="region of interest" description="Disordered" evidence="1">
    <location>
        <begin position="1"/>
        <end position="34"/>
    </location>
</feature>
<organism evidence="2 3">
    <name type="scientific">Trifolium medium</name>
    <dbReference type="NCBI Taxonomy" id="97028"/>
    <lineage>
        <taxon>Eukaryota</taxon>
        <taxon>Viridiplantae</taxon>
        <taxon>Streptophyta</taxon>
        <taxon>Embryophyta</taxon>
        <taxon>Tracheophyta</taxon>
        <taxon>Spermatophyta</taxon>
        <taxon>Magnoliopsida</taxon>
        <taxon>eudicotyledons</taxon>
        <taxon>Gunneridae</taxon>
        <taxon>Pentapetalae</taxon>
        <taxon>rosids</taxon>
        <taxon>fabids</taxon>
        <taxon>Fabales</taxon>
        <taxon>Fabaceae</taxon>
        <taxon>Papilionoideae</taxon>
        <taxon>50 kb inversion clade</taxon>
        <taxon>NPAAA clade</taxon>
        <taxon>Hologalegina</taxon>
        <taxon>IRL clade</taxon>
        <taxon>Trifolieae</taxon>
        <taxon>Trifolium</taxon>
    </lineage>
</organism>
<accession>A0A392TQ43</accession>